<reference evidence="1 2" key="1">
    <citation type="journal article" date="2011" name="Int. J. Syst. Evol. Microbiol.">
        <title>Zhongshania antarctica gen. nov., sp. nov. and Zhongshania guokunii sp. nov., gammaproteobacteria respectively isolated from coastal attached (fast) ice and surface seawater of the Antarctic.</title>
        <authorList>
            <person name="Li H.J."/>
            <person name="Zhang X.Y."/>
            <person name="Chen C.X."/>
            <person name="Zhang Y.J."/>
            <person name="Gao Z.M."/>
            <person name="Yu Y."/>
            <person name="Chen X.L."/>
            <person name="Chen B."/>
            <person name="Zhang Y.Z."/>
        </authorList>
    </citation>
    <scope>NUCLEOTIDE SEQUENCE [LARGE SCALE GENOMIC DNA]</scope>
    <source>
        <strain evidence="1 2">R06B22</strain>
    </source>
</reference>
<dbReference type="InterPro" id="IPR007344">
    <property type="entry name" value="GrpB/CoaE"/>
</dbReference>
<organism evidence="1 2">
    <name type="scientific">Zhongshania arctica</name>
    <dbReference type="NCBI Taxonomy" id="3238302"/>
    <lineage>
        <taxon>Bacteria</taxon>
        <taxon>Pseudomonadati</taxon>
        <taxon>Pseudomonadota</taxon>
        <taxon>Gammaproteobacteria</taxon>
        <taxon>Cellvibrionales</taxon>
        <taxon>Spongiibacteraceae</taxon>
        <taxon>Zhongshania</taxon>
    </lineage>
</organism>
<dbReference type="EMBL" id="JBFRYB010000001">
    <property type="protein sequence ID" value="MEX1664907.1"/>
    <property type="molecule type" value="Genomic_DNA"/>
</dbReference>
<comment type="caution">
    <text evidence="1">The sequence shown here is derived from an EMBL/GenBank/DDBJ whole genome shotgun (WGS) entry which is preliminary data.</text>
</comment>
<protein>
    <submittedName>
        <fullName evidence="1">GrpB family protein</fullName>
    </submittedName>
</protein>
<evidence type="ECO:0000313" key="1">
    <source>
        <dbReference type="EMBL" id="MEX1664907.1"/>
    </source>
</evidence>
<dbReference type="SUPFAM" id="SSF81301">
    <property type="entry name" value="Nucleotidyltransferase"/>
    <property type="match status" value="1"/>
</dbReference>
<evidence type="ECO:0000313" key="2">
    <source>
        <dbReference type="Proteomes" id="UP001557484"/>
    </source>
</evidence>
<proteinExistence type="predicted"/>
<dbReference type="Pfam" id="PF04229">
    <property type="entry name" value="GrpB"/>
    <property type="match status" value="1"/>
</dbReference>
<keyword evidence="2" id="KW-1185">Reference proteome</keyword>
<dbReference type="RefSeq" id="WP_368377048.1">
    <property type="nucleotide sequence ID" value="NZ_JBFRYB010000001.1"/>
</dbReference>
<dbReference type="Gene3D" id="3.30.460.10">
    <property type="entry name" value="Beta Polymerase, domain 2"/>
    <property type="match status" value="1"/>
</dbReference>
<name>A0ABV3TTL2_9GAMM</name>
<gene>
    <name evidence="1" type="ORF">AB4875_05365</name>
</gene>
<accession>A0ABV3TTL2</accession>
<dbReference type="Proteomes" id="UP001557484">
    <property type="component" value="Unassembled WGS sequence"/>
</dbReference>
<dbReference type="InterPro" id="IPR043519">
    <property type="entry name" value="NT_sf"/>
</dbReference>
<sequence>MNGPIYFMIEKQLLVSSLPIKNLWVHHIGSKTIYGLAAKPVIDILIDLFSPSLGDLVIRH</sequence>